<comment type="caution">
    <text evidence="2">The sequence shown here is derived from an EMBL/GenBank/DDBJ whole genome shotgun (WGS) entry which is preliminary data.</text>
</comment>
<dbReference type="SUPFAM" id="SSF51261">
    <property type="entry name" value="Duplicated hybrid motif"/>
    <property type="match status" value="1"/>
</dbReference>
<dbReference type="PANTHER" id="PTHR21666">
    <property type="entry name" value="PEPTIDASE-RELATED"/>
    <property type="match status" value="1"/>
</dbReference>
<dbReference type="InterPro" id="IPR011055">
    <property type="entry name" value="Dup_hybrid_motif"/>
</dbReference>
<proteinExistence type="predicted"/>
<feature type="domain" description="M23ase beta-sheet core" evidence="1">
    <location>
        <begin position="166"/>
        <end position="261"/>
    </location>
</feature>
<protein>
    <recommendedName>
        <fullName evidence="1">M23ase beta-sheet core domain-containing protein</fullName>
    </recommendedName>
</protein>
<gene>
    <name evidence="2" type="ORF">GZ78_00535</name>
</gene>
<dbReference type="InterPro" id="IPR050570">
    <property type="entry name" value="Cell_wall_metabolism_enzyme"/>
</dbReference>
<name>A0A081NJN0_9GAMM</name>
<keyword evidence="3" id="KW-1185">Reference proteome</keyword>
<dbReference type="PANTHER" id="PTHR21666:SF285">
    <property type="entry name" value="M23 FAMILY METALLOPEPTIDASE"/>
    <property type="match status" value="1"/>
</dbReference>
<accession>A0A081NJN0</accession>
<dbReference type="STRING" id="1137799.GZ78_00535"/>
<sequence>MRLTLLLFSWLIIPCVMAQGSVSLKSKLVQGGFYVGKVKPGTEVIYKDRLVRVSKRGRFIVGFGRDALLQQTLLLKDPDGSSETLKLTLSRRDYKIQRIKGIARKYVSPAEKVLGRIRTEGQKVKSARQYDSVQNDFFAGFERPAKGPVSGVYGSQRFFNGEPRRPHFGLDIAGPEGAGVIAPAHGIVRMAEPDLYYSGGTIILDHGFGITTSYLHLSEVKVVEGQKIKRGEVIGAIGATGRVTGAHLDWRANWFDVRLDPVLMMLE</sequence>
<dbReference type="eggNOG" id="COG0739">
    <property type="taxonomic scope" value="Bacteria"/>
</dbReference>
<reference evidence="2 3" key="1">
    <citation type="submission" date="2014-06" db="EMBL/GenBank/DDBJ databases">
        <title>Whole Genome Sequences of Three Symbiotic Endozoicomonas Bacteria.</title>
        <authorList>
            <person name="Neave M.J."/>
            <person name="Apprill A."/>
            <person name="Voolstra C.R."/>
        </authorList>
    </citation>
    <scope>NUCLEOTIDE SEQUENCE [LARGE SCALE GENOMIC DNA]</scope>
    <source>
        <strain evidence="2 3">DSM 25634</strain>
    </source>
</reference>
<dbReference type="CDD" id="cd12797">
    <property type="entry name" value="M23_peptidase"/>
    <property type="match status" value="1"/>
</dbReference>
<dbReference type="Gene3D" id="2.70.70.10">
    <property type="entry name" value="Glucose Permease (Domain IIA)"/>
    <property type="match status" value="1"/>
</dbReference>
<dbReference type="GO" id="GO:0004222">
    <property type="term" value="F:metalloendopeptidase activity"/>
    <property type="evidence" value="ECO:0007669"/>
    <property type="project" value="TreeGrafter"/>
</dbReference>
<dbReference type="Proteomes" id="UP000028073">
    <property type="component" value="Unassembled WGS sequence"/>
</dbReference>
<evidence type="ECO:0000313" key="2">
    <source>
        <dbReference type="EMBL" id="KEQ18653.1"/>
    </source>
</evidence>
<dbReference type="AlphaFoldDB" id="A0A081NJN0"/>
<organism evidence="2 3">
    <name type="scientific">Endozoicomonas numazuensis</name>
    <dbReference type="NCBI Taxonomy" id="1137799"/>
    <lineage>
        <taxon>Bacteria</taxon>
        <taxon>Pseudomonadati</taxon>
        <taxon>Pseudomonadota</taxon>
        <taxon>Gammaproteobacteria</taxon>
        <taxon>Oceanospirillales</taxon>
        <taxon>Endozoicomonadaceae</taxon>
        <taxon>Endozoicomonas</taxon>
    </lineage>
</organism>
<dbReference type="EMBL" id="JOKH01000001">
    <property type="protein sequence ID" value="KEQ18653.1"/>
    <property type="molecule type" value="Genomic_DNA"/>
</dbReference>
<dbReference type="RefSeq" id="WP_034831919.1">
    <property type="nucleotide sequence ID" value="NZ_JOKH01000001.1"/>
</dbReference>
<dbReference type="FunFam" id="2.70.70.10:FF:000019">
    <property type="entry name" value="M23 family peptidase"/>
    <property type="match status" value="1"/>
</dbReference>
<dbReference type="Pfam" id="PF01551">
    <property type="entry name" value="Peptidase_M23"/>
    <property type="match status" value="1"/>
</dbReference>
<evidence type="ECO:0000313" key="3">
    <source>
        <dbReference type="Proteomes" id="UP000028073"/>
    </source>
</evidence>
<dbReference type="InterPro" id="IPR016047">
    <property type="entry name" value="M23ase_b-sheet_dom"/>
</dbReference>
<evidence type="ECO:0000259" key="1">
    <source>
        <dbReference type="Pfam" id="PF01551"/>
    </source>
</evidence>
<dbReference type="OrthoDB" id="9805070at2"/>